<keyword evidence="5 12" id="KW-0436">Ligase</keyword>
<dbReference type="PANTHER" id="PTHR43697:SF1">
    <property type="entry name" value="SERINE--TRNA LIGASE"/>
    <property type="match status" value="1"/>
</dbReference>
<dbReference type="GO" id="GO:0016260">
    <property type="term" value="P:selenocysteine biosynthetic process"/>
    <property type="evidence" value="ECO:0007669"/>
    <property type="project" value="UniProtKB-UniRule"/>
</dbReference>
<comment type="catalytic activity">
    <reaction evidence="11 12">
        <text>tRNA(Ser) + L-serine + ATP = L-seryl-tRNA(Ser) + AMP + diphosphate + H(+)</text>
        <dbReference type="Rhea" id="RHEA:12292"/>
        <dbReference type="Rhea" id="RHEA-COMP:9669"/>
        <dbReference type="Rhea" id="RHEA-COMP:9703"/>
        <dbReference type="ChEBI" id="CHEBI:15378"/>
        <dbReference type="ChEBI" id="CHEBI:30616"/>
        <dbReference type="ChEBI" id="CHEBI:33019"/>
        <dbReference type="ChEBI" id="CHEBI:33384"/>
        <dbReference type="ChEBI" id="CHEBI:78442"/>
        <dbReference type="ChEBI" id="CHEBI:78533"/>
        <dbReference type="ChEBI" id="CHEBI:456215"/>
        <dbReference type="EC" id="6.1.1.11"/>
    </reaction>
</comment>
<evidence type="ECO:0000256" key="8">
    <source>
        <dbReference type="ARBA" id="ARBA00022917"/>
    </source>
</evidence>
<comment type="pathway">
    <text evidence="2 12">Aminoacyl-tRNA biosynthesis; selenocysteinyl-tRNA(Sec) biosynthesis; L-seryl-tRNA(Sec) from L-serine and tRNA(Sec): step 1/1.</text>
</comment>
<dbReference type="NCBIfam" id="TIGR00414">
    <property type="entry name" value="serS"/>
    <property type="match status" value="1"/>
</dbReference>
<keyword evidence="7 12" id="KW-0067">ATP-binding</keyword>
<comment type="domain">
    <text evidence="12">Consists of two distinct domains, a catalytic core and a N-terminal extension that is involved in tRNA binding.</text>
</comment>
<evidence type="ECO:0000256" key="6">
    <source>
        <dbReference type="ARBA" id="ARBA00022741"/>
    </source>
</evidence>
<feature type="binding site" evidence="12">
    <location>
        <begin position="263"/>
        <end position="265"/>
    </location>
    <ligand>
        <name>ATP</name>
        <dbReference type="ChEBI" id="CHEBI:30616"/>
    </ligand>
</feature>
<dbReference type="RefSeq" id="WP_054819849.1">
    <property type="nucleotide sequence ID" value="NZ_BJCS01000011.1"/>
</dbReference>
<keyword evidence="6 12" id="KW-0547">Nucleotide-binding</keyword>
<dbReference type="CDD" id="cd00770">
    <property type="entry name" value="SerRS_core"/>
    <property type="match status" value="1"/>
</dbReference>
<feature type="binding site" evidence="12">
    <location>
        <position position="386"/>
    </location>
    <ligand>
        <name>L-serine</name>
        <dbReference type="ChEBI" id="CHEBI:33384"/>
    </ligand>
</feature>
<feature type="binding site" evidence="12">
    <location>
        <position position="286"/>
    </location>
    <ligand>
        <name>L-serine</name>
        <dbReference type="ChEBI" id="CHEBI:33384"/>
    </ligand>
</feature>
<feature type="binding site" evidence="12">
    <location>
        <begin position="232"/>
        <end position="234"/>
    </location>
    <ligand>
        <name>L-serine</name>
        <dbReference type="ChEBI" id="CHEBI:33384"/>
    </ligand>
</feature>
<dbReference type="InterPro" id="IPR033729">
    <property type="entry name" value="SerRS_core"/>
</dbReference>
<reference evidence="13 14" key="2">
    <citation type="journal article" date="2016" name="Genome Announc.">
        <title>Complete Genome Sequences of Two Interactive Moderate Thermophiles, Paenibacillus napthalenovorans 32O-Y and Paenibacillus sp. 32O-W.</title>
        <authorList>
            <person name="Butler R.R.III."/>
            <person name="Wang J."/>
            <person name="Stark B.C."/>
            <person name="Pombert J.F."/>
        </authorList>
    </citation>
    <scope>NUCLEOTIDE SEQUENCE [LARGE SCALE GENOMIC DNA]</scope>
    <source>
        <strain evidence="13 14">32O-Y</strain>
    </source>
</reference>
<evidence type="ECO:0000256" key="7">
    <source>
        <dbReference type="ARBA" id="ARBA00022840"/>
    </source>
</evidence>
<dbReference type="GO" id="GO:0005737">
    <property type="term" value="C:cytoplasm"/>
    <property type="evidence" value="ECO:0007669"/>
    <property type="project" value="UniProtKB-SubCell"/>
</dbReference>
<evidence type="ECO:0000256" key="10">
    <source>
        <dbReference type="ARBA" id="ARBA00047929"/>
    </source>
</evidence>
<reference evidence="14" key="1">
    <citation type="submission" date="2015-12" db="EMBL/GenBank/DDBJ databases">
        <title>Complete genome sequences of two moderately thermophilic Paenibacillus species.</title>
        <authorList>
            <person name="Butler R.III."/>
            <person name="Wang J."/>
            <person name="Stark B.C."/>
            <person name="Pombert J.-F."/>
        </authorList>
    </citation>
    <scope>NUCLEOTIDE SEQUENCE [LARGE SCALE GENOMIC DNA]</scope>
    <source>
        <strain evidence="14">32O-Y</strain>
    </source>
</reference>
<dbReference type="PROSITE" id="PS50862">
    <property type="entry name" value="AA_TRNA_LIGASE_II"/>
    <property type="match status" value="1"/>
</dbReference>
<dbReference type="Proteomes" id="UP000061660">
    <property type="component" value="Chromosome"/>
</dbReference>
<evidence type="ECO:0000256" key="12">
    <source>
        <dbReference type="HAMAP-Rule" id="MF_00176"/>
    </source>
</evidence>
<comment type="function">
    <text evidence="12">Catalyzes the attachment of serine to tRNA(Ser). Is also able to aminoacylate tRNA(Sec) with serine, to form the misacylated tRNA L-seryl-tRNA(Sec), which will be further converted into selenocysteinyl-tRNA(Sec).</text>
</comment>
<protein>
    <recommendedName>
        <fullName evidence="12">Serine--tRNA ligase</fullName>
        <ecNumber evidence="12">6.1.1.11</ecNumber>
    </recommendedName>
    <alternativeName>
        <fullName evidence="12">Seryl-tRNA synthetase</fullName>
        <shortName evidence="12">SerRS</shortName>
    </alternativeName>
    <alternativeName>
        <fullName evidence="12">Seryl-tRNA(Ser/Sec) synthetase</fullName>
    </alternativeName>
</protein>
<dbReference type="GO" id="GO:0004828">
    <property type="term" value="F:serine-tRNA ligase activity"/>
    <property type="evidence" value="ECO:0007669"/>
    <property type="project" value="UniProtKB-UniRule"/>
</dbReference>
<dbReference type="STRING" id="162209.IJ22_42680"/>
<evidence type="ECO:0000313" key="14">
    <source>
        <dbReference type="Proteomes" id="UP000061660"/>
    </source>
</evidence>
<keyword evidence="4 12" id="KW-0963">Cytoplasm</keyword>
<dbReference type="SUPFAM" id="SSF55681">
    <property type="entry name" value="Class II aaRS and biotin synthetases"/>
    <property type="match status" value="1"/>
</dbReference>
<dbReference type="SUPFAM" id="SSF46589">
    <property type="entry name" value="tRNA-binding arm"/>
    <property type="match status" value="1"/>
</dbReference>
<dbReference type="HAMAP" id="MF_00176">
    <property type="entry name" value="Ser_tRNA_synth_type1"/>
    <property type="match status" value="1"/>
</dbReference>
<dbReference type="InterPro" id="IPR002317">
    <property type="entry name" value="Ser-tRNA-ligase_type_1"/>
</dbReference>
<dbReference type="EMBL" id="CP013652">
    <property type="protein sequence ID" value="ALS24561.1"/>
    <property type="molecule type" value="Genomic_DNA"/>
</dbReference>
<dbReference type="Pfam" id="PF00587">
    <property type="entry name" value="tRNA-synt_2b"/>
    <property type="match status" value="1"/>
</dbReference>
<dbReference type="Pfam" id="PF02403">
    <property type="entry name" value="Seryl_tRNA_N"/>
    <property type="match status" value="1"/>
</dbReference>
<dbReference type="PRINTS" id="PR00981">
    <property type="entry name" value="TRNASYNTHSER"/>
</dbReference>
<evidence type="ECO:0000256" key="2">
    <source>
        <dbReference type="ARBA" id="ARBA00005045"/>
    </source>
</evidence>
<dbReference type="PATRIC" id="fig|162209.4.peg.4513"/>
<dbReference type="InterPro" id="IPR006195">
    <property type="entry name" value="aa-tRNA-synth_II"/>
</dbReference>
<dbReference type="PIRSF" id="PIRSF001529">
    <property type="entry name" value="Ser-tRNA-synth_IIa"/>
    <property type="match status" value="1"/>
</dbReference>
<keyword evidence="14" id="KW-1185">Reference proteome</keyword>
<evidence type="ECO:0000313" key="13">
    <source>
        <dbReference type="EMBL" id="ALS24561.1"/>
    </source>
</evidence>
<dbReference type="UniPathway" id="UPA00906">
    <property type="reaction ID" value="UER00895"/>
</dbReference>
<dbReference type="GO" id="GO:0005524">
    <property type="term" value="F:ATP binding"/>
    <property type="evidence" value="ECO:0007669"/>
    <property type="project" value="UniProtKB-UniRule"/>
</dbReference>
<dbReference type="EC" id="6.1.1.11" evidence="12"/>
<dbReference type="Gene3D" id="3.30.930.10">
    <property type="entry name" value="Bira Bifunctional Protein, Domain 2"/>
    <property type="match status" value="1"/>
</dbReference>
<comment type="caution">
    <text evidence="12">Lacks conserved residue(s) required for the propagation of feature annotation.</text>
</comment>
<evidence type="ECO:0000256" key="11">
    <source>
        <dbReference type="ARBA" id="ARBA00048823"/>
    </source>
</evidence>
<comment type="subunit">
    <text evidence="12">Homodimer. The tRNA molecule binds across the dimer.</text>
</comment>
<evidence type="ECO:0000256" key="1">
    <source>
        <dbReference type="ARBA" id="ARBA00004496"/>
    </source>
</evidence>
<evidence type="ECO:0000256" key="5">
    <source>
        <dbReference type="ARBA" id="ARBA00022598"/>
    </source>
</evidence>
<evidence type="ECO:0000256" key="4">
    <source>
        <dbReference type="ARBA" id="ARBA00022490"/>
    </source>
</evidence>
<dbReference type="GO" id="GO:0140096">
    <property type="term" value="F:catalytic activity, acting on a protein"/>
    <property type="evidence" value="ECO:0007669"/>
    <property type="project" value="UniProtKB-ARBA"/>
</dbReference>
<dbReference type="InterPro" id="IPR015866">
    <property type="entry name" value="Ser-tRNA-synth_1_N"/>
</dbReference>
<dbReference type="InterPro" id="IPR042103">
    <property type="entry name" value="SerRS_1_N_sf"/>
</dbReference>
<dbReference type="InterPro" id="IPR010978">
    <property type="entry name" value="tRNA-bd_arm"/>
</dbReference>
<name>A0A0U2UR82_9BACL</name>
<accession>A0A0U2UR82</accession>
<organism evidence="13 14">
    <name type="scientific">Paenibacillus naphthalenovorans</name>
    <dbReference type="NCBI Taxonomy" id="162209"/>
    <lineage>
        <taxon>Bacteria</taxon>
        <taxon>Bacillati</taxon>
        <taxon>Bacillota</taxon>
        <taxon>Bacilli</taxon>
        <taxon>Bacillales</taxon>
        <taxon>Paenibacillaceae</taxon>
        <taxon>Paenibacillus</taxon>
    </lineage>
</organism>
<keyword evidence="8 12" id="KW-0648">Protein biosynthesis</keyword>
<gene>
    <name evidence="12" type="primary">serS</name>
    <name evidence="13" type="ORF">IJ22_42680</name>
</gene>
<evidence type="ECO:0000256" key="9">
    <source>
        <dbReference type="ARBA" id="ARBA00023146"/>
    </source>
</evidence>
<dbReference type="GO" id="GO:0016740">
    <property type="term" value="F:transferase activity"/>
    <property type="evidence" value="ECO:0007669"/>
    <property type="project" value="UniProtKB-ARBA"/>
</dbReference>
<dbReference type="Gene3D" id="1.10.287.40">
    <property type="entry name" value="Serine-tRNA synthetase, tRNA binding domain"/>
    <property type="match status" value="1"/>
</dbReference>
<dbReference type="AlphaFoldDB" id="A0A0U2UR82"/>
<keyword evidence="9 12" id="KW-0030">Aminoacyl-tRNA synthetase</keyword>
<dbReference type="PANTHER" id="PTHR43697">
    <property type="entry name" value="SERYL-TRNA SYNTHETASE"/>
    <property type="match status" value="1"/>
</dbReference>
<proteinExistence type="inferred from homology"/>
<evidence type="ECO:0000256" key="3">
    <source>
        <dbReference type="ARBA" id="ARBA00010728"/>
    </source>
</evidence>
<comment type="similarity">
    <text evidence="3 12">Belongs to the class-II aminoacyl-tRNA synthetase family. Type-1 seryl-tRNA synthetase subfamily.</text>
</comment>
<comment type="subcellular location">
    <subcellularLocation>
        <location evidence="1 12">Cytoplasm</location>
    </subcellularLocation>
</comment>
<sequence>MLDVKLLRSDMDKVKQAMKNRGGNNLEELDRFTSLDLKRRELLQEVEQLKNRRNVVSQEVARLKKAKEDANHLIEEMKVVGDRIKTLDEEIRVLESDLDAIVLAIPNIPQDGVPVGASEEDNVEIRRVGEVPSFSFEPKPHWEVAQQLNILDFESAAKVTGSRFVFYKGLGARLERALMNFMMDLHADQHGYQEILPPYIVNRDSLTGTGQLPKFAEDVFKIDETDYFLIPTAEVPVTNYHRDDILSLEDLPKYFVAFSACFRSEAGSAGRDTRGLIRQHQFNKIELVKLTAPEQSNEELEKLTMDAEKVLQLLKLPYRVLSLCTGDLGFSSAKTYDLEVWLPSSNTYREISSCSNFEDFQARRANIRFRRDTKAKPEFVHTLNGSGLAIGRTVAAILENYQQEDGSVLIPEVLQPYMGNVTKISKN</sequence>
<comment type="catalytic activity">
    <reaction evidence="10 12">
        <text>tRNA(Sec) + L-serine + ATP = L-seryl-tRNA(Sec) + AMP + diphosphate + H(+)</text>
        <dbReference type="Rhea" id="RHEA:42580"/>
        <dbReference type="Rhea" id="RHEA-COMP:9742"/>
        <dbReference type="Rhea" id="RHEA-COMP:10128"/>
        <dbReference type="ChEBI" id="CHEBI:15378"/>
        <dbReference type="ChEBI" id="CHEBI:30616"/>
        <dbReference type="ChEBI" id="CHEBI:33019"/>
        <dbReference type="ChEBI" id="CHEBI:33384"/>
        <dbReference type="ChEBI" id="CHEBI:78442"/>
        <dbReference type="ChEBI" id="CHEBI:78533"/>
        <dbReference type="ChEBI" id="CHEBI:456215"/>
        <dbReference type="EC" id="6.1.1.11"/>
    </reaction>
</comment>
<dbReference type="InterPro" id="IPR045864">
    <property type="entry name" value="aa-tRNA-synth_II/BPL/LPL"/>
</dbReference>
<dbReference type="InterPro" id="IPR002314">
    <property type="entry name" value="aa-tRNA-synt_IIb"/>
</dbReference>
<dbReference type="GO" id="GO:0006434">
    <property type="term" value="P:seryl-tRNA aminoacylation"/>
    <property type="evidence" value="ECO:0007669"/>
    <property type="project" value="UniProtKB-UniRule"/>
</dbReference>
<feature type="binding site" evidence="12">
    <location>
        <begin position="350"/>
        <end position="353"/>
    </location>
    <ligand>
        <name>ATP</name>
        <dbReference type="ChEBI" id="CHEBI:30616"/>
    </ligand>
</feature>
<dbReference type="KEGG" id="pnp:IJ22_42680"/>
<dbReference type="OrthoDB" id="9804647at2"/>